<dbReference type="OrthoDB" id="7959907at2"/>
<dbReference type="Proteomes" id="UP000323886">
    <property type="component" value="Unassembled WGS sequence"/>
</dbReference>
<sequence>MNVPILDRSALLKHIRAVEQDHPLKIIALLPRGAAPHVEGDDAVDFLAEKREGLSLLGLTRAELDLAARLGRPVGIVLASELRGAEKARIERSARPL</sequence>
<reference evidence="1 2" key="1">
    <citation type="submission" date="2019-09" db="EMBL/GenBank/DDBJ databases">
        <title>Draft Whole-Genome sequence of Blastochloris sulfoviridis DSM 729.</title>
        <authorList>
            <person name="Meyer T.E."/>
            <person name="Kyndt J.A."/>
        </authorList>
    </citation>
    <scope>NUCLEOTIDE SEQUENCE [LARGE SCALE GENOMIC DNA]</scope>
    <source>
        <strain evidence="1 2">DSM 729</strain>
    </source>
</reference>
<accession>A0A5M6I151</accession>
<evidence type="ECO:0000313" key="1">
    <source>
        <dbReference type="EMBL" id="KAA5601914.1"/>
    </source>
</evidence>
<organism evidence="1 2">
    <name type="scientific">Blastochloris sulfoviridis</name>
    <dbReference type="NCBI Taxonomy" id="50712"/>
    <lineage>
        <taxon>Bacteria</taxon>
        <taxon>Pseudomonadati</taxon>
        <taxon>Pseudomonadota</taxon>
        <taxon>Alphaproteobacteria</taxon>
        <taxon>Hyphomicrobiales</taxon>
        <taxon>Blastochloridaceae</taxon>
        <taxon>Blastochloris</taxon>
    </lineage>
</organism>
<protein>
    <submittedName>
        <fullName evidence="1">Uncharacterized protein</fullName>
    </submittedName>
</protein>
<name>A0A5M6I151_9HYPH</name>
<dbReference type="AlphaFoldDB" id="A0A5M6I151"/>
<proteinExistence type="predicted"/>
<dbReference type="EMBL" id="VWPL01000011">
    <property type="protein sequence ID" value="KAA5601914.1"/>
    <property type="molecule type" value="Genomic_DNA"/>
</dbReference>
<evidence type="ECO:0000313" key="2">
    <source>
        <dbReference type="Proteomes" id="UP000323886"/>
    </source>
</evidence>
<comment type="caution">
    <text evidence="1">The sequence shown here is derived from an EMBL/GenBank/DDBJ whole genome shotgun (WGS) entry which is preliminary data.</text>
</comment>
<gene>
    <name evidence="1" type="ORF">F1193_08290</name>
</gene>
<dbReference type="RefSeq" id="WP_150097212.1">
    <property type="nucleotide sequence ID" value="NZ_VWPL01000011.1"/>
</dbReference>
<keyword evidence="2" id="KW-1185">Reference proteome</keyword>